<dbReference type="InterPro" id="IPR008727">
    <property type="entry name" value="PAAR_motif"/>
</dbReference>
<evidence type="ECO:0000313" key="8">
    <source>
        <dbReference type="EMBL" id="ANI82632.1"/>
    </source>
</evidence>
<dbReference type="GO" id="GO:0016779">
    <property type="term" value="F:nucleotidyltransferase activity"/>
    <property type="evidence" value="ECO:0007669"/>
    <property type="project" value="UniProtKB-KW"/>
</dbReference>
<sequence length="443" mass="46281">MAEYQAARVDDPIAHTASKGWMIAGLIGGALLGAAAVAVTGGAALVAVSAVAASACAGGGLGEVLGSMSWAPRHVTGMLREGSPDVFINSRKAIRAHLSLGECDEHSGSPQRVAEGSIKVYINNYPAARLGDRLTCSAEIFQGSSNVFIGGAKVQTDEISPEIPEWVNWVMLGVGAGALAVVAGPVIALFSTAGGMAGGTLGNYIGGKIFGEGSDGQKWSMLAGGLIGGGLGAKGGAKYNAWRTGKVIAEPAVVKSVATPRPLMSLKEAVGEARASKWIARGRELIDNKAPHLSKLLTDDQVGALHGYTTDPGYKMINPALRGTKPLTPELEAFAQHINEGLDNLPAHTGTTFRGMNSLPDEVLSQYMPGNTVSDRAFVSSDVNKAFDGPIQMKMEGYSGRKIDFLSEFNATETEVLFKSDTQFEVISRTNEAGITKIHLKEL</sequence>
<dbReference type="RefSeq" id="WP_064565785.1">
    <property type="nucleotide sequence ID" value="NZ_CP014007.2"/>
</dbReference>
<dbReference type="PROSITE" id="PS51996">
    <property type="entry name" value="TR_MART"/>
    <property type="match status" value="1"/>
</dbReference>
<evidence type="ECO:0000256" key="5">
    <source>
        <dbReference type="ARBA" id="ARBA00022695"/>
    </source>
</evidence>
<dbReference type="InterPro" id="IPR000768">
    <property type="entry name" value="ART"/>
</dbReference>
<feature type="transmembrane region" description="Helical" evidence="7">
    <location>
        <begin position="169"/>
        <end position="190"/>
    </location>
</feature>
<name>A0AA94KQL6_9ENTR</name>
<evidence type="ECO:0000256" key="3">
    <source>
        <dbReference type="ARBA" id="ARBA00022676"/>
    </source>
</evidence>
<dbReference type="Proteomes" id="UP000182314">
    <property type="component" value="Unassembled WGS sequence"/>
</dbReference>
<dbReference type="CDD" id="cd14742">
    <property type="entry name" value="PAAR_RHS"/>
    <property type="match status" value="1"/>
</dbReference>
<evidence type="ECO:0000256" key="1">
    <source>
        <dbReference type="ARBA" id="ARBA00009558"/>
    </source>
</evidence>
<evidence type="ECO:0000313" key="11">
    <source>
        <dbReference type="Proteomes" id="UP000182314"/>
    </source>
</evidence>
<evidence type="ECO:0000256" key="7">
    <source>
        <dbReference type="SAM" id="Phobius"/>
    </source>
</evidence>
<reference evidence="9 11" key="1">
    <citation type="submission" date="2016-10" db="EMBL/GenBank/DDBJ databases">
        <authorList>
            <person name="Varghese N."/>
            <person name="Submissions S."/>
        </authorList>
    </citation>
    <scope>NUCLEOTIDE SEQUENCE [LARGE SCALE GENOMIC DNA]</scope>
    <source>
        <strain evidence="9 11">CGMCC 1.7012</strain>
    </source>
</reference>
<dbReference type="Pfam" id="PF01129">
    <property type="entry name" value="ART"/>
    <property type="match status" value="1"/>
</dbReference>
<dbReference type="EMBL" id="FOKO01000003">
    <property type="protein sequence ID" value="SFC64156.1"/>
    <property type="molecule type" value="Genomic_DNA"/>
</dbReference>
<dbReference type="EMBL" id="CP014007">
    <property type="protein sequence ID" value="ANI82632.1"/>
    <property type="molecule type" value="Genomic_DNA"/>
</dbReference>
<dbReference type="Gene3D" id="3.90.176.10">
    <property type="entry name" value="Toxin ADP-ribosyltransferase, Chain A, domain 1"/>
    <property type="match status" value="1"/>
</dbReference>
<comment type="catalytic activity">
    <reaction evidence="6">
        <text>L-arginyl-[protein] + NAD(+) = N(omega)-(ADP-D-ribosyl)-L-arginyl-[protein] + nicotinamide + H(+)</text>
        <dbReference type="Rhea" id="RHEA:19149"/>
        <dbReference type="Rhea" id="RHEA-COMP:10532"/>
        <dbReference type="Rhea" id="RHEA-COMP:15087"/>
        <dbReference type="ChEBI" id="CHEBI:15378"/>
        <dbReference type="ChEBI" id="CHEBI:17154"/>
        <dbReference type="ChEBI" id="CHEBI:29965"/>
        <dbReference type="ChEBI" id="CHEBI:57540"/>
        <dbReference type="ChEBI" id="CHEBI:142554"/>
        <dbReference type="EC" id="2.4.2.31"/>
    </reaction>
</comment>
<keyword evidence="7" id="KW-0472">Membrane</keyword>
<dbReference type="Pfam" id="PF05488">
    <property type="entry name" value="PAAR_motif"/>
    <property type="match status" value="1"/>
</dbReference>
<dbReference type="EC" id="2.4.2.31" evidence="2"/>
<keyword evidence="3" id="KW-0328">Glycosyltransferase</keyword>
<gene>
    <name evidence="8" type="ORF">AWR26_10875</name>
    <name evidence="9" type="ORF">SAMN05216286_2998</name>
</gene>
<evidence type="ECO:0000256" key="2">
    <source>
        <dbReference type="ARBA" id="ARBA00012031"/>
    </source>
</evidence>
<reference evidence="8 10" key="2">
    <citation type="submission" date="2021-03" db="EMBL/GenBank/DDBJ databases">
        <authorList>
            <person name="Li Y."/>
            <person name="Li S."/>
            <person name="Chen M."/>
            <person name="Peng G."/>
            <person name="Tan Z."/>
            <person name="An Q."/>
        </authorList>
    </citation>
    <scope>NUCLEOTIDE SEQUENCE [LARGE SCALE GENOMIC DNA]</scope>
    <source>
        <strain evidence="8 10">Ola 51</strain>
    </source>
</reference>
<evidence type="ECO:0000313" key="10">
    <source>
        <dbReference type="Proteomes" id="UP000078227"/>
    </source>
</evidence>
<feature type="transmembrane region" description="Helical" evidence="7">
    <location>
        <begin position="45"/>
        <end position="65"/>
    </location>
</feature>
<dbReference type="SUPFAM" id="SSF56399">
    <property type="entry name" value="ADP-ribosylation"/>
    <property type="match status" value="1"/>
</dbReference>
<keyword evidence="4" id="KW-0808">Transferase</keyword>
<protein>
    <recommendedName>
        <fullName evidence="2">NAD(+)--protein-arginine ADP-ribosyltransferase</fullName>
        <ecNumber evidence="2">2.4.2.31</ecNumber>
    </recommendedName>
</protein>
<keyword evidence="10" id="KW-1185">Reference proteome</keyword>
<keyword evidence="7" id="KW-1133">Transmembrane helix</keyword>
<keyword evidence="5" id="KW-0548">Nucleotidyltransferase</keyword>
<keyword evidence="7" id="KW-0812">Transmembrane</keyword>
<organism evidence="9 11">
    <name type="scientific">Kosakonia oryzae</name>
    <dbReference type="NCBI Taxonomy" id="497725"/>
    <lineage>
        <taxon>Bacteria</taxon>
        <taxon>Pseudomonadati</taxon>
        <taxon>Pseudomonadota</taxon>
        <taxon>Gammaproteobacteria</taxon>
        <taxon>Enterobacterales</taxon>
        <taxon>Enterobacteriaceae</taxon>
        <taxon>Kosakonia</taxon>
    </lineage>
</organism>
<proteinExistence type="inferred from homology"/>
<accession>A0AA94KQL6</accession>
<dbReference type="Proteomes" id="UP000078227">
    <property type="component" value="Chromosome"/>
</dbReference>
<dbReference type="AlphaFoldDB" id="A0AA94KQL6"/>
<dbReference type="GO" id="GO:0106274">
    <property type="term" value="F:NAD+-protein-arginine ADP-ribosyltransferase activity"/>
    <property type="evidence" value="ECO:0007669"/>
    <property type="project" value="UniProtKB-EC"/>
</dbReference>
<evidence type="ECO:0000256" key="6">
    <source>
        <dbReference type="ARBA" id="ARBA00047597"/>
    </source>
</evidence>
<evidence type="ECO:0000313" key="9">
    <source>
        <dbReference type="EMBL" id="SFC64156.1"/>
    </source>
</evidence>
<comment type="similarity">
    <text evidence="1">Belongs to the Arg-specific ADP-ribosyltransferase family.</text>
</comment>
<dbReference type="KEGG" id="kor:AWR26_10875"/>
<evidence type="ECO:0000256" key="4">
    <source>
        <dbReference type="ARBA" id="ARBA00022679"/>
    </source>
</evidence>
<dbReference type="Gene3D" id="2.60.200.60">
    <property type="match status" value="1"/>
</dbReference>
<feature type="transmembrane region" description="Helical" evidence="7">
    <location>
        <begin position="21"/>
        <end position="39"/>
    </location>
</feature>